<evidence type="ECO:0000256" key="1">
    <source>
        <dbReference type="SAM" id="MobiDB-lite"/>
    </source>
</evidence>
<gene>
    <name evidence="2" type="ORF">BXYJ_LOCUS1195</name>
</gene>
<dbReference type="Proteomes" id="UP000095284">
    <property type="component" value="Unplaced"/>
</dbReference>
<accession>A0A1I7RL27</accession>
<proteinExistence type="predicted"/>
<evidence type="ECO:0000313" key="6">
    <source>
        <dbReference type="WBParaSite" id="BXY_0141200.1"/>
    </source>
</evidence>
<reference evidence="6" key="1">
    <citation type="submission" date="2016-11" db="UniProtKB">
        <authorList>
            <consortium name="WormBaseParasite"/>
        </authorList>
    </citation>
    <scope>IDENTIFICATION</scope>
</reference>
<dbReference type="Proteomes" id="UP000659654">
    <property type="component" value="Unassembled WGS sequence"/>
</dbReference>
<dbReference type="Proteomes" id="UP000582659">
    <property type="component" value="Unassembled WGS sequence"/>
</dbReference>
<sequence length="121" mass="13951">MGPKSDSVVSKEMKDKDFDTEVDSDRRKPETGRDVPRQLIRIQKTKVGDGIVKVELRYVSYQKNDKNDLKEGDVSSQILAHLFAKYQEMESGTKKKIFIDQQPQYIKSLLLKMENADSLNK</sequence>
<feature type="region of interest" description="Disordered" evidence="1">
    <location>
        <begin position="1"/>
        <end position="36"/>
    </location>
</feature>
<dbReference type="OrthoDB" id="5853989at2759"/>
<dbReference type="AlphaFoldDB" id="A0A1I7RL27"/>
<evidence type="ECO:0000313" key="3">
    <source>
        <dbReference type="EMBL" id="CAG9083540.1"/>
    </source>
</evidence>
<protein>
    <submittedName>
        <fullName evidence="2">(pine wood nematode) hypothetical protein</fullName>
    </submittedName>
</protein>
<keyword evidence="5" id="KW-1185">Reference proteome</keyword>
<organism evidence="4 6">
    <name type="scientific">Bursaphelenchus xylophilus</name>
    <name type="common">Pinewood nematode worm</name>
    <name type="synonym">Aphelenchoides xylophilus</name>
    <dbReference type="NCBI Taxonomy" id="6326"/>
    <lineage>
        <taxon>Eukaryota</taxon>
        <taxon>Metazoa</taxon>
        <taxon>Ecdysozoa</taxon>
        <taxon>Nematoda</taxon>
        <taxon>Chromadorea</taxon>
        <taxon>Rhabditida</taxon>
        <taxon>Tylenchina</taxon>
        <taxon>Tylenchomorpha</taxon>
        <taxon>Aphelenchoidea</taxon>
        <taxon>Aphelenchoididae</taxon>
        <taxon>Bursaphelenchus</taxon>
    </lineage>
</organism>
<evidence type="ECO:0000313" key="2">
    <source>
        <dbReference type="EMBL" id="CAD5208959.1"/>
    </source>
</evidence>
<feature type="compositionally biased region" description="Basic and acidic residues" evidence="1">
    <location>
        <begin position="9"/>
        <end position="36"/>
    </location>
</feature>
<evidence type="ECO:0000313" key="4">
    <source>
        <dbReference type="Proteomes" id="UP000095284"/>
    </source>
</evidence>
<dbReference type="EMBL" id="CAJFCV020000001">
    <property type="protein sequence ID" value="CAG9083540.1"/>
    <property type="molecule type" value="Genomic_DNA"/>
</dbReference>
<name>A0A1I7RL27_BURXY</name>
<dbReference type="EMBL" id="CAJFDI010000001">
    <property type="protein sequence ID" value="CAD5208959.1"/>
    <property type="molecule type" value="Genomic_DNA"/>
</dbReference>
<reference evidence="3" key="2">
    <citation type="submission" date="2020-08" db="EMBL/GenBank/DDBJ databases">
        <authorList>
            <person name="Kikuchi T."/>
        </authorList>
    </citation>
    <scope>NUCLEOTIDE SEQUENCE</scope>
    <source>
        <strain evidence="2">Ka4C1</strain>
    </source>
</reference>
<evidence type="ECO:0000313" key="5">
    <source>
        <dbReference type="Proteomes" id="UP000659654"/>
    </source>
</evidence>
<dbReference type="WBParaSite" id="BXY_0141200.1">
    <property type="protein sequence ID" value="BXY_0141200.1"/>
    <property type="gene ID" value="BXY_0141200"/>
</dbReference>